<dbReference type="Gene3D" id="3.40.50.1000">
    <property type="entry name" value="HAD superfamily/HAD-like"/>
    <property type="match status" value="1"/>
</dbReference>
<dbReference type="InterPro" id="IPR029068">
    <property type="entry name" value="Glyas_Bleomycin-R_OHBP_Dase"/>
</dbReference>
<dbReference type="PANTHER" id="PTHR18901">
    <property type="entry name" value="2-DEOXYGLUCOSE-6-PHOSPHATE PHOSPHATASE 2"/>
    <property type="match status" value="1"/>
</dbReference>
<dbReference type="PANTHER" id="PTHR18901:SF38">
    <property type="entry name" value="PSEUDOURIDINE-5'-PHOSPHATASE"/>
    <property type="match status" value="1"/>
</dbReference>
<dbReference type="InterPro" id="IPR036412">
    <property type="entry name" value="HAD-like_sf"/>
</dbReference>
<dbReference type="Pfam" id="PF00903">
    <property type="entry name" value="Glyoxalase"/>
    <property type="match status" value="1"/>
</dbReference>
<dbReference type="SFLD" id="SFLDG01129">
    <property type="entry name" value="C1.5:_HAD__Beta-PGM__Phosphata"/>
    <property type="match status" value="1"/>
</dbReference>
<proteinExistence type="predicted"/>
<dbReference type="SUPFAM" id="SSF54593">
    <property type="entry name" value="Glyoxalase/Bleomycin resistance protein/Dihydroxybiphenyl dioxygenase"/>
    <property type="match status" value="1"/>
</dbReference>
<dbReference type="EMBL" id="AP025591">
    <property type="protein sequence ID" value="BDG01216.1"/>
    <property type="molecule type" value="Genomic_DNA"/>
</dbReference>
<dbReference type="Pfam" id="PF00702">
    <property type="entry name" value="Hydrolase"/>
    <property type="match status" value="1"/>
</dbReference>
<accession>A0ABM7WP26</accession>
<dbReference type="Gene3D" id="3.10.180.10">
    <property type="entry name" value="2,3-Dihydroxybiphenyl 1,2-Dioxygenase, domain 1"/>
    <property type="match status" value="1"/>
</dbReference>
<protein>
    <recommendedName>
        <fullName evidence="1">VOC domain-containing protein</fullName>
    </recommendedName>
</protein>
<name>A0ABM7WP26_9BACT</name>
<dbReference type="SFLD" id="SFLDS00003">
    <property type="entry name" value="Haloacid_Dehalogenase"/>
    <property type="match status" value="1"/>
</dbReference>
<dbReference type="RefSeq" id="WP_248357608.1">
    <property type="nucleotide sequence ID" value="NZ_AP025591.1"/>
</dbReference>
<dbReference type="PRINTS" id="PR00413">
    <property type="entry name" value="HADHALOGNASE"/>
</dbReference>
<dbReference type="SUPFAM" id="SSF56784">
    <property type="entry name" value="HAD-like"/>
    <property type="match status" value="1"/>
</dbReference>
<dbReference type="InterPro" id="IPR037523">
    <property type="entry name" value="VOC_core"/>
</dbReference>
<evidence type="ECO:0000313" key="3">
    <source>
        <dbReference type="Proteomes" id="UP001162891"/>
    </source>
</evidence>
<dbReference type="NCBIfam" id="TIGR01509">
    <property type="entry name" value="HAD-SF-IA-v3"/>
    <property type="match status" value="1"/>
</dbReference>
<dbReference type="Proteomes" id="UP001162891">
    <property type="component" value="Chromosome"/>
</dbReference>
<reference evidence="3" key="1">
    <citation type="journal article" date="2022" name="Int. J. Syst. Evol. Microbiol.">
        <title>Anaeromyxobacter oryzae sp. nov., Anaeromyxobacter diazotrophicus sp. nov. and Anaeromyxobacter paludicola sp. nov., isolated from paddy soils.</title>
        <authorList>
            <person name="Itoh H."/>
            <person name="Xu Z."/>
            <person name="Mise K."/>
            <person name="Masuda Y."/>
            <person name="Ushijima N."/>
            <person name="Hayakawa C."/>
            <person name="Shiratori Y."/>
            <person name="Senoo K."/>
        </authorList>
    </citation>
    <scope>NUCLEOTIDE SEQUENCE [LARGE SCALE GENOMIC DNA]</scope>
    <source>
        <strain evidence="3">Red232</strain>
    </source>
</reference>
<evidence type="ECO:0000313" key="2">
    <source>
        <dbReference type="EMBL" id="BDG01216.1"/>
    </source>
</evidence>
<feature type="domain" description="VOC" evidence="1">
    <location>
        <begin position="2"/>
        <end position="126"/>
    </location>
</feature>
<dbReference type="InterPro" id="IPR023214">
    <property type="entry name" value="HAD_sf"/>
</dbReference>
<dbReference type="PROSITE" id="PS51819">
    <property type="entry name" value="VOC"/>
    <property type="match status" value="1"/>
</dbReference>
<gene>
    <name evidence="2" type="ORF">AMOR_02120</name>
</gene>
<organism evidence="2 3">
    <name type="scientific">Anaeromyxobacter oryzae</name>
    <dbReference type="NCBI Taxonomy" id="2918170"/>
    <lineage>
        <taxon>Bacteria</taxon>
        <taxon>Pseudomonadati</taxon>
        <taxon>Myxococcota</taxon>
        <taxon>Myxococcia</taxon>
        <taxon>Myxococcales</taxon>
        <taxon>Cystobacterineae</taxon>
        <taxon>Anaeromyxobacteraceae</taxon>
        <taxon>Anaeromyxobacter</taxon>
    </lineage>
</organism>
<keyword evidence="3" id="KW-1185">Reference proteome</keyword>
<dbReference type="SFLD" id="SFLDG01135">
    <property type="entry name" value="C1.5.6:_HAD__Beta-PGM__Phospha"/>
    <property type="match status" value="1"/>
</dbReference>
<dbReference type="InterPro" id="IPR004360">
    <property type="entry name" value="Glyas_Fos-R_dOase_dom"/>
</dbReference>
<dbReference type="InterPro" id="IPR006439">
    <property type="entry name" value="HAD-SF_hydro_IA"/>
</dbReference>
<dbReference type="Gene3D" id="1.10.150.240">
    <property type="entry name" value="Putative phosphatase, domain 2"/>
    <property type="match status" value="1"/>
</dbReference>
<sequence>MKVDHVGIEVQDLYAMELFYRRALGFEPAYRYVSRNTPGLRTVFLRRGGVSLELLERPRDEAFLARRAAAPDHLSLEVEDVDAEHARLAALALPGASLRPPRDTGDGYREAELRDPEGNVVELSVRIRPPPPIPVRGVIFDLDGTLVDSEEVYYEADRAVLARRGVTLTREDKRRYIGRGSLEMMIDVRSRHGLAESAADLLAEKNREYLALAGAGTRVYPEMRRLLDLVRARGVPVAVASGSSPVVLETLLDALDLASAFAAVVSAEQAGRGKPAPDVFLEAARRLGLPPQECLVVEDSPFGVEAAKRAFMSCIAVPYLLDAPLPDAFVMADLLFPEGMAGFDAAQAFAWIEARLAE</sequence>
<dbReference type="CDD" id="cd06587">
    <property type="entry name" value="VOC"/>
    <property type="match status" value="1"/>
</dbReference>
<evidence type="ECO:0000259" key="1">
    <source>
        <dbReference type="PROSITE" id="PS51819"/>
    </source>
</evidence>
<dbReference type="InterPro" id="IPR023198">
    <property type="entry name" value="PGP-like_dom2"/>
</dbReference>